<proteinExistence type="predicted"/>
<comment type="caution">
    <text evidence="1">The sequence shown here is derived from an EMBL/GenBank/DDBJ whole genome shotgun (WGS) entry which is preliminary data.</text>
</comment>
<dbReference type="SMART" id="SM00209">
    <property type="entry name" value="TSP1"/>
    <property type="match status" value="2"/>
</dbReference>
<dbReference type="PANTHER" id="PTHR11311:SF16">
    <property type="entry name" value="SPONDIN-1"/>
    <property type="match status" value="1"/>
</dbReference>
<dbReference type="InterPro" id="IPR000884">
    <property type="entry name" value="TSP1_rpt"/>
</dbReference>
<gene>
    <name evidence="1" type="ORF">GOODEAATRI_006336</name>
</gene>
<keyword evidence="2" id="KW-1185">Reference proteome</keyword>
<accession>A0ABV0NI12</accession>
<name>A0ABV0NI12_9TELE</name>
<evidence type="ECO:0008006" key="3">
    <source>
        <dbReference type="Google" id="ProtNLM"/>
    </source>
</evidence>
<dbReference type="PANTHER" id="PTHR11311">
    <property type="entry name" value="SPONDIN"/>
    <property type="match status" value="1"/>
</dbReference>
<dbReference type="PROSITE" id="PS50092">
    <property type="entry name" value="TSP1"/>
    <property type="match status" value="2"/>
</dbReference>
<evidence type="ECO:0000313" key="2">
    <source>
        <dbReference type="Proteomes" id="UP001476798"/>
    </source>
</evidence>
<organism evidence="1 2">
    <name type="scientific">Goodea atripinnis</name>
    <dbReference type="NCBI Taxonomy" id="208336"/>
    <lineage>
        <taxon>Eukaryota</taxon>
        <taxon>Metazoa</taxon>
        <taxon>Chordata</taxon>
        <taxon>Craniata</taxon>
        <taxon>Vertebrata</taxon>
        <taxon>Euteleostomi</taxon>
        <taxon>Actinopterygii</taxon>
        <taxon>Neopterygii</taxon>
        <taxon>Teleostei</taxon>
        <taxon>Neoteleostei</taxon>
        <taxon>Acanthomorphata</taxon>
        <taxon>Ovalentaria</taxon>
        <taxon>Atherinomorphae</taxon>
        <taxon>Cyprinodontiformes</taxon>
        <taxon>Goodeidae</taxon>
        <taxon>Goodea</taxon>
    </lineage>
</organism>
<sequence>GEQCNVVPDTIDDIVADIGQEEKEEGETQISGKITTLKIEQAFCFNPLCEGGAPAVAEHHPWFRVLSFSNTPINAPAVNRTDPKATGAIKRGAEAVSEGVLFENSSLNFEEADIQATVWNIHVSCGMGMRSRERYVKQYPEDGSLCQLQTEETEKCVVNDECCESAFSDAMPVSLLSHNCVVTEWGEWDPCSVTCGVGMRRRERMVKMPPIDGSMCKTEVAEVEKCMMPECREFTLILNIVLLVTTHVFL</sequence>
<dbReference type="InterPro" id="IPR036383">
    <property type="entry name" value="TSP1_rpt_sf"/>
</dbReference>
<dbReference type="SUPFAM" id="SSF82895">
    <property type="entry name" value="TSP-1 type 1 repeat"/>
    <property type="match status" value="1"/>
</dbReference>
<dbReference type="Pfam" id="PF00090">
    <property type="entry name" value="TSP_1"/>
    <property type="match status" value="2"/>
</dbReference>
<feature type="non-terminal residue" evidence="1">
    <location>
        <position position="1"/>
    </location>
</feature>
<dbReference type="Proteomes" id="UP001476798">
    <property type="component" value="Unassembled WGS sequence"/>
</dbReference>
<dbReference type="EMBL" id="JAHRIO010040281">
    <property type="protein sequence ID" value="MEQ2171019.1"/>
    <property type="molecule type" value="Genomic_DNA"/>
</dbReference>
<evidence type="ECO:0000313" key="1">
    <source>
        <dbReference type="EMBL" id="MEQ2171019.1"/>
    </source>
</evidence>
<protein>
    <recommendedName>
        <fullName evidence="3">Spondin-1</fullName>
    </recommendedName>
</protein>
<dbReference type="Gene3D" id="2.20.100.10">
    <property type="entry name" value="Thrombospondin type-1 (TSP1) repeat"/>
    <property type="match status" value="2"/>
</dbReference>
<dbReference type="InterPro" id="IPR051418">
    <property type="entry name" value="Spondin/Thrombospondin_T1"/>
</dbReference>
<reference evidence="1 2" key="1">
    <citation type="submission" date="2021-06" db="EMBL/GenBank/DDBJ databases">
        <authorList>
            <person name="Palmer J.M."/>
        </authorList>
    </citation>
    <scope>NUCLEOTIDE SEQUENCE [LARGE SCALE GENOMIC DNA]</scope>
    <source>
        <strain evidence="1 2">GA_2019</strain>
        <tissue evidence="1">Muscle</tissue>
    </source>
</reference>